<dbReference type="Pfam" id="PF12680">
    <property type="entry name" value="SnoaL_2"/>
    <property type="match status" value="1"/>
</dbReference>
<name>A0ABN2P1S0_9MICC</name>
<accession>A0ABN2P1S0</accession>
<reference evidence="2 3" key="1">
    <citation type="journal article" date="2019" name="Int. J. Syst. Evol. Microbiol.">
        <title>The Global Catalogue of Microorganisms (GCM) 10K type strain sequencing project: providing services to taxonomists for standard genome sequencing and annotation.</title>
        <authorList>
            <consortium name="The Broad Institute Genomics Platform"/>
            <consortium name="The Broad Institute Genome Sequencing Center for Infectious Disease"/>
            <person name="Wu L."/>
            <person name="Ma J."/>
        </authorList>
    </citation>
    <scope>NUCLEOTIDE SEQUENCE [LARGE SCALE GENOMIC DNA]</scope>
    <source>
        <strain evidence="2 3">JCM 13316</strain>
    </source>
</reference>
<evidence type="ECO:0000313" key="3">
    <source>
        <dbReference type="Proteomes" id="UP001500784"/>
    </source>
</evidence>
<evidence type="ECO:0000259" key="1">
    <source>
        <dbReference type="Pfam" id="PF12680"/>
    </source>
</evidence>
<dbReference type="InterPro" id="IPR037401">
    <property type="entry name" value="SnoaL-like"/>
</dbReference>
<sequence>MSQTPTEYDAAALPSAVTAYLDARDAKRHADASALFTPDAVVVDDGSTYQGTDAISSWIANTSTEFEYTVTRIGQAVEGSRAEVLVRLDGNFPGGTVMLWNRFDLADGAIRALTIEP</sequence>
<dbReference type="InterPro" id="IPR032710">
    <property type="entry name" value="NTF2-like_dom_sf"/>
</dbReference>
<dbReference type="EMBL" id="BAAALV010000002">
    <property type="protein sequence ID" value="GAA1908387.1"/>
    <property type="molecule type" value="Genomic_DNA"/>
</dbReference>
<dbReference type="Gene3D" id="3.10.450.50">
    <property type="match status" value="1"/>
</dbReference>
<dbReference type="RefSeq" id="WP_152225535.1">
    <property type="nucleotide sequence ID" value="NZ_BAAALV010000002.1"/>
</dbReference>
<gene>
    <name evidence="2" type="ORF">GCM10009688_10730</name>
</gene>
<evidence type="ECO:0000313" key="2">
    <source>
        <dbReference type="EMBL" id="GAA1908387.1"/>
    </source>
</evidence>
<organism evidence="2 3">
    <name type="scientific">Arthrobacter gandavensis</name>
    <dbReference type="NCBI Taxonomy" id="169960"/>
    <lineage>
        <taxon>Bacteria</taxon>
        <taxon>Bacillati</taxon>
        <taxon>Actinomycetota</taxon>
        <taxon>Actinomycetes</taxon>
        <taxon>Micrococcales</taxon>
        <taxon>Micrococcaceae</taxon>
        <taxon>Arthrobacter</taxon>
    </lineage>
</organism>
<comment type="caution">
    <text evidence="2">The sequence shown here is derived from an EMBL/GenBank/DDBJ whole genome shotgun (WGS) entry which is preliminary data.</text>
</comment>
<dbReference type="Proteomes" id="UP001500784">
    <property type="component" value="Unassembled WGS sequence"/>
</dbReference>
<protein>
    <recommendedName>
        <fullName evidence="1">SnoaL-like domain-containing protein</fullName>
    </recommendedName>
</protein>
<dbReference type="SUPFAM" id="SSF54427">
    <property type="entry name" value="NTF2-like"/>
    <property type="match status" value="1"/>
</dbReference>
<feature type="domain" description="SnoaL-like" evidence="1">
    <location>
        <begin position="17"/>
        <end position="111"/>
    </location>
</feature>
<proteinExistence type="predicted"/>
<keyword evidence="3" id="KW-1185">Reference proteome</keyword>